<accession>A0ABS5PTH5</accession>
<sequence>MLISSKELEIGQFVKSKAGRDKDRLFLVIAHVDAQYVLVADGDLRKVETPKRKKVKHLMKINQVSEEIREKILTDKKVSNALVRKTLEKGNLI</sequence>
<comment type="caution">
    <text evidence="3">The sequence shown here is derived from an EMBL/GenBank/DDBJ whole genome shotgun (WGS) entry which is preliminary data.</text>
</comment>
<dbReference type="InterPro" id="IPR008991">
    <property type="entry name" value="Translation_prot_SH3-like_sf"/>
</dbReference>
<dbReference type="Gene3D" id="2.30.30.30">
    <property type="match status" value="1"/>
</dbReference>
<evidence type="ECO:0000313" key="3">
    <source>
        <dbReference type="EMBL" id="MBS7528207.1"/>
    </source>
</evidence>
<dbReference type="RefSeq" id="WP_213238067.1">
    <property type="nucleotide sequence ID" value="NZ_JAHBCL010000033.1"/>
</dbReference>
<dbReference type="InterPro" id="IPR041985">
    <property type="entry name" value="Ribosomal_eL14_KOW"/>
</dbReference>
<name>A0ABS5PTH5_9FIRM</name>
<evidence type="ECO:0000313" key="4">
    <source>
        <dbReference type="Proteomes" id="UP000746471"/>
    </source>
</evidence>
<keyword evidence="2" id="KW-0687">Ribonucleoprotein</keyword>
<keyword evidence="1" id="KW-0689">Ribosomal protein</keyword>
<keyword evidence="4" id="KW-1185">Reference proteome</keyword>
<reference evidence="3 4" key="1">
    <citation type="submission" date="2021-05" db="EMBL/GenBank/DDBJ databases">
        <title>Fusibacter ferrireducens sp. nov., an anaerobic, sulfur- and Fe-reducing bacterium isolated from the mangrove sediment.</title>
        <authorList>
            <person name="Qiu D."/>
        </authorList>
    </citation>
    <scope>NUCLEOTIDE SEQUENCE [LARGE SCALE GENOMIC DNA]</scope>
    <source>
        <strain evidence="3 4">DSM 12116</strain>
    </source>
</reference>
<organism evidence="3 4">
    <name type="scientific">Fusibacter paucivorans</name>
    <dbReference type="NCBI Taxonomy" id="76009"/>
    <lineage>
        <taxon>Bacteria</taxon>
        <taxon>Bacillati</taxon>
        <taxon>Bacillota</taxon>
        <taxon>Clostridia</taxon>
        <taxon>Eubacteriales</taxon>
        <taxon>Eubacteriales Family XII. Incertae Sedis</taxon>
        <taxon>Fusibacter</taxon>
    </lineage>
</organism>
<dbReference type="SUPFAM" id="SSF50104">
    <property type="entry name" value="Translation proteins SH3-like domain"/>
    <property type="match status" value="1"/>
</dbReference>
<gene>
    <name evidence="3" type="ORF">KHM83_16080</name>
</gene>
<protein>
    <submittedName>
        <fullName evidence="3">KOW domain-containing RNA-binding protein</fullName>
    </submittedName>
</protein>
<dbReference type="Proteomes" id="UP000746471">
    <property type="component" value="Unassembled WGS sequence"/>
</dbReference>
<proteinExistence type="predicted"/>
<evidence type="ECO:0000256" key="2">
    <source>
        <dbReference type="ARBA" id="ARBA00023274"/>
    </source>
</evidence>
<dbReference type="CDD" id="cd06088">
    <property type="entry name" value="KOW_RPL14"/>
    <property type="match status" value="1"/>
</dbReference>
<dbReference type="EMBL" id="JAHBCL010000033">
    <property type="protein sequence ID" value="MBS7528207.1"/>
    <property type="molecule type" value="Genomic_DNA"/>
</dbReference>
<evidence type="ECO:0000256" key="1">
    <source>
        <dbReference type="ARBA" id="ARBA00022980"/>
    </source>
</evidence>
<dbReference type="InterPro" id="IPR014722">
    <property type="entry name" value="Rib_uL2_dom2"/>
</dbReference>